<proteinExistence type="predicted"/>
<dbReference type="Proteomes" id="UP000051035">
    <property type="component" value="Unassembled WGS sequence"/>
</dbReference>
<feature type="region of interest" description="Disordered" evidence="1">
    <location>
        <begin position="57"/>
        <end position="81"/>
    </location>
</feature>
<keyword evidence="2" id="KW-0472">Membrane</keyword>
<dbReference type="SUPFAM" id="SSF69318">
    <property type="entry name" value="Integrin alpha N-terminal domain"/>
    <property type="match status" value="1"/>
</dbReference>
<dbReference type="EMBL" id="LJVA01000012">
    <property type="protein sequence ID" value="KPL10777.1"/>
    <property type="molecule type" value="Genomic_DNA"/>
</dbReference>
<feature type="transmembrane region" description="Helical" evidence="2">
    <location>
        <begin position="12"/>
        <end position="31"/>
    </location>
</feature>
<protein>
    <recommendedName>
        <fullName evidence="5">VCBS repeat-containing protein</fullName>
    </recommendedName>
</protein>
<feature type="compositionally biased region" description="Low complexity" evidence="1">
    <location>
        <begin position="57"/>
        <end position="68"/>
    </location>
</feature>
<dbReference type="AlphaFoldDB" id="A0A0S8JM12"/>
<dbReference type="InterPro" id="IPR028994">
    <property type="entry name" value="Integrin_alpha_N"/>
</dbReference>
<name>A0A0S8JM12_UNCT6</name>
<feature type="region of interest" description="Disordered" evidence="1">
    <location>
        <begin position="87"/>
        <end position="106"/>
    </location>
</feature>
<reference evidence="3 4" key="1">
    <citation type="journal article" date="2015" name="Microbiome">
        <title>Genomic resolution of linkages in carbon, nitrogen, and sulfur cycling among widespread estuary sediment bacteria.</title>
        <authorList>
            <person name="Baker B.J."/>
            <person name="Lazar C.S."/>
            <person name="Teske A.P."/>
            <person name="Dick G.J."/>
        </authorList>
    </citation>
    <scope>NUCLEOTIDE SEQUENCE [LARGE SCALE GENOMIC DNA]</scope>
    <source>
        <strain evidence="3">SM1_40</strain>
    </source>
</reference>
<evidence type="ECO:0000313" key="4">
    <source>
        <dbReference type="Proteomes" id="UP000051035"/>
    </source>
</evidence>
<keyword evidence="2" id="KW-1133">Transmembrane helix</keyword>
<evidence type="ECO:0000313" key="3">
    <source>
        <dbReference type="EMBL" id="KPL10777.1"/>
    </source>
</evidence>
<keyword evidence="2" id="KW-0812">Transmembrane</keyword>
<evidence type="ECO:0000256" key="1">
    <source>
        <dbReference type="SAM" id="MobiDB-lite"/>
    </source>
</evidence>
<gene>
    <name evidence="3" type="ORF">AMJ71_01900</name>
</gene>
<accession>A0A0S8JM12</accession>
<sequence length="646" mass="68030">MNCGWRSDGRMILISAIVMVSSAALLIGMGASARPGGGLAAAPCADAVAPRADAAAPGADAAAPGADAVTPHGGAVTRHAGPAAPNVWADIDGDGAAEPECHAGDDDRDGVLDDWLHSGLRLAEREHDLLSGGTAVSVRYLDFAPIWDSGNHLNNVWHVAVDDFDSDGSMGILSMAFTPTKQLHRFENDADNSFALNWVSPASLSPPGAFVTVAGGDSDLDGQGEMIGGETSTLNQVLLYESVDDDTFEYRDVDISEPDFTGQLSMDRVLVADTDGDTRREIVFDIGGASGGKVFIYEQIGPIGQNTYTKVYEYETVSYLVDCAIGDSDNDGNQEIILGVGGWPIYPMHLRRLEYNPDLNTYEHKMMDPGVTGLPLAPAVGDIDDDGLNELVMGSAVSAGGILYILEAIADDEYVAVYESPTCFNGNVLTTALGPVLGSPYPGIIAGSHGGELRLYGFDGETYQSLLEQSIASGGPIRGSHLGLADGDDLPEIAFSSQGDDRVYVYEQIRPPVVELGLVPLATVVPRGGDLEFDAVLENTTPETQMVWGRTDVYLPGGSPYGGNPLLGPIPITLGPYGSVTRHLSHAVPLNAPLGVYSYAGTVGVPPDTIIDQDEFDFEVIEGFRPLCGGNAVGSNLEPEAEQVDR</sequence>
<evidence type="ECO:0008006" key="5">
    <source>
        <dbReference type="Google" id="ProtNLM"/>
    </source>
</evidence>
<evidence type="ECO:0000256" key="2">
    <source>
        <dbReference type="SAM" id="Phobius"/>
    </source>
</evidence>
<organism evidence="3 4">
    <name type="scientific">candidate division TA06 bacterium SM1_40</name>
    <dbReference type="NCBI Taxonomy" id="1703773"/>
    <lineage>
        <taxon>Bacteria</taxon>
        <taxon>Bacteria division TA06</taxon>
    </lineage>
</organism>
<comment type="caution">
    <text evidence="3">The sequence shown here is derived from an EMBL/GenBank/DDBJ whole genome shotgun (WGS) entry which is preliminary data.</text>
</comment>